<comment type="caution">
    <text evidence="2">The sequence shown here is derived from an EMBL/GenBank/DDBJ whole genome shotgun (WGS) entry which is preliminary data.</text>
</comment>
<dbReference type="InterPro" id="IPR019074">
    <property type="entry name" value="YabQ"/>
</dbReference>
<reference evidence="2" key="1">
    <citation type="submission" date="2020-10" db="EMBL/GenBank/DDBJ databases">
        <authorList>
            <person name="Gilroy R."/>
        </authorList>
    </citation>
    <scope>NUCLEOTIDE SEQUENCE</scope>
    <source>
        <strain evidence="2">ChiSxjej2B14-6234</strain>
    </source>
</reference>
<keyword evidence="1" id="KW-0472">Membrane</keyword>
<dbReference type="AlphaFoldDB" id="A0A9D1CQ99"/>
<reference evidence="2" key="2">
    <citation type="journal article" date="2021" name="PeerJ">
        <title>Extensive microbial diversity within the chicken gut microbiome revealed by metagenomics and culture.</title>
        <authorList>
            <person name="Gilroy R."/>
            <person name="Ravi A."/>
            <person name="Getino M."/>
            <person name="Pursley I."/>
            <person name="Horton D.L."/>
            <person name="Alikhan N.F."/>
            <person name="Baker D."/>
            <person name="Gharbi K."/>
            <person name="Hall N."/>
            <person name="Watson M."/>
            <person name="Adriaenssens E.M."/>
            <person name="Foster-Nyarko E."/>
            <person name="Jarju S."/>
            <person name="Secka A."/>
            <person name="Antonio M."/>
            <person name="Oren A."/>
            <person name="Chaudhuri R.R."/>
            <person name="La Ragione R."/>
            <person name="Hildebrand F."/>
            <person name="Pallen M.J."/>
        </authorList>
    </citation>
    <scope>NUCLEOTIDE SEQUENCE</scope>
    <source>
        <strain evidence="2">ChiSxjej2B14-6234</strain>
    </source>
</reference>
<accession>A0A9D1CQ99</accession>
<name>A0A9D1CQ99_9FIRM</name>
<dbReference type="NCBIfam" id="TIGR02893">
    <property type="entry name" value="spore_yabQ"/>
    <property type="match status" value="1"/>
</dbReference>
<feature type="transmembrane region" description="Helical" evidence="1">
    <location>
        <begin position="6"/>
        <end position="28"/>
    </location>
</feature>
<organism evidence="2 3">
    <name type="scientific">Candidatus Onthenecus intestinigallinarum</name>
    <dbReference type="NCBI Taxonomy" id="2840875"/>
    <lineage>
        <taxon>Bacteria</taxon>
        <taxon>Bacillati</taxon>
        <taxon>Bacillota</taxon>
        <taxon>Clostridia</taxon>
        <taxon>Eubacteriales</taxon>
        <taxon>Candidatus Onthenecus</taxon>
    </lineage>
</organism>
<dbReference type="Proteomes" id="UP000886887">
    <property type="component" value="Unassembled WGS sequence"/>
</dbReference>
<proteinExistence type="predicted"/>
<sequence length="124" mass="13325">MREAARQGGVFLAMLYGGLAVGIVYDLARGVRRLLHAGPVLTGVLDLLFGALSCLPAALLVAAFSREGLRAYMLLGMACGLLLYLAGVSRLLRFLGRTLCGAVRRLARTRAGAWLRRVVQRAAR</sequence>
<dbReference type="EMBL" id="DVFJ01000011">
    <property type="protein sequence ID" value="HIQ71435.1"/>
    <property type="molecule type" value="Genomic_DNA"/>
</dbReference>
<keyword evidence="1" id="KW-0812">Transmembrane</keyword>
<gene>
    <name evidence="2" type="ORF">IAB73_04390</name>
</gene>
<feature type="transmembrane region" description="Helical" evidence="1">
    <location>
        <begin position="69"/>
        <end position="87"/>
    </location>
</feature>
<evidence type="ECO:0000256" key="1">
    <source>
        <dbReference type="SAM" id="Phobius"/>
    </source>
</evidence>
<feature type="transmembrane region" description="Helical" evidence="1">
    <location>
        <begin position="40"/>
        <end position="63"/>
    </location>
</feature>
<evidence type="ECO:0000313" key="3">
    <source>
        <dbReference type="Proteomes" id="UP000886887"/>
    </source>
</evidence>
<evidence type="ECO:0000313" key="2">
    <source>
        <dbReference type="EMBL" id="HIQ71435.1"/>
    </source>
</evidence>
<dbReference type="Pfam" id="PF09578">
    <property type="entry name" value="Spore_YabQ"/>
    <property type="match status" value="1"/>
</dbReference>
<protein>
    <submittedName>
        <fullName evidence="2">Spore cortex biosynthesis protein YabQ</fullName>
    </submittedName>
</protein>
<keyword evidence="1" id="KW-1133">Transmembrane helix</keyword>